<name>A0A919U1G1_9CELL</name>
<dbReference type="AlphaFoldDB" id="A0A919U1G1"/>
<dbReference type="InterPro" id="IPR050256">
    <property type="entry name" value="Glycosyltransferase_2"/>
</dbReference>
<dbReference type="Pfam" id="PF00535">
    <property type="entry name" value="Glycos_transf_2"/>
    <property type="match status" value="1"/>
</dbReference>
<dbReference type="EMBL" id="BONK01000003">
    <property type="protein sequence ID" value="GIG20467.1"/>
    <property type="molecule type" value="Genomic_DNA"/>
</dbReference>
<gene>
    <name evidence="10" type="ORF">Cch01nite_11910</name>
</gene>
<protein>
    <recommendedName>
        <fullName evidence="9">Glycosyltransferase 2-like domain-containing protein</fullName>
    </recommendedName>
</protein>
<evidence type="ECO:0000256" key="5">
    <source>
        <dbReference type="ARBA" id="ARBA00022692"/>
    </source>
</evidence>
<dbReference type="GO" id="GO:0005886">
    <property type="term" value="C:plasma membrane"/>
    <property type="evidence" value="ECO:0007669"/>
    <property type="project" value="TreeGrafter"/>
</dbReference>
<dbReference type="CDD" id="cd04179">
    <property type="entry name" value="DPM_DPG-synthase_like"/>
    <property type="match status" value="1"/>
</dbReference>
<keyword evidence="5" id="KW-0812">Transmembrane</keyword>
<keyword evidence="7" id="KW-1133">Transmembrane helix</keyword>
<dbReference type="RefSeq" id="WP_239069954.1">
    <property type="nucleotide sequence ID" value="NZ_BONK01000003.1"/>
</dbReference>
<keyword evidence="8" id="KW-0472">Membrane</keyword>
<keyword evidence="2" id="KW-1003">Cell membrane</keyword>
<evidence type="ECO:0000256" key="3">
    <source>
        <dbReference type="ARBA" id="ARBA00022676"/>
    </source>
</evidence>
<proteinExistence type="inferred from homology"/>
<evidence type="ECO:0000256" key="7">
    <source>
        <dbReference type="ARBA" id="ARBA00022989"/>
    </source>
</evidence>
<sequence length="254" mass="28783">MTVHHEPFKRLSIFFPMWNEELYIRRAIDAARLECEELVASGQVLDYELVVVDDASTDRTGAIADELAAEDRHVVVVHHERNRKLGGSIKSGFATASGDVVLYTDADLPFEMTEVSRALRVLRTYEADMISAYRLDRTGEGPRRAVYSFLYNGLVRLLFGTRLRDINFAFKLCRREVLDHVSLVSESSFIDAELVVRTQKAGFQILQIGVDYFPRTRGVSTLSSVAVIRAMVREMFQLRRDLRGISPVVARGHS</sequence>
<evidence type="ECO:0000313" key="10">
    <source>
        <dbReference type="EMBL" id="GIG20467.1"/>
    </source>
</evidence>
<evidence type="ECO:0000256" key="1">
    <source>
        <dbReference type="ARBA" id="ARBA00006739"/>
    </source>
</evidence>
<evidence type="ECO:0000256" key="8">
    <source>
        <dbReference type="ARBA" id="ARBA00023136"/>
    </source>
</evidence>
<evidence type="ECO:0000259" key="9">
    <source>
        <dbReference type="Pfam" id="PF00535"/>
    </source>
</evidence>
<dbReference type="SUPFAM" id="SSF53448">
    <property type="entry name" value="Nucleotide-diphospho-sugar transferases"/>
    <property type="match status" value="1"/>
</dbReference>
<evidence type="ECO:0000256" key="6">
    <source>
        <dbReference type="ARBA" id="ARBA00022985"/>
    </source>
</evidence>
<comment type="similarity">
    <text evidence="1">Belongs to the glycosyltransferase 2 family.</text>
</comment>
<dbReference type="Proteomes" id="UP000632740">
    <property type="component" value="Unassembled WGS sequence"/>
</dbReference>
<dbReference type="GO" id="GO:0009103">
    <property type="term" value="P:lipopolysaccharide biosynthetic process"/>
    <property type="evidence" value="ECO:0007669"/>
    <property type="project" value="UniProtKB-KW"/>
</dbReference>
<dbReference type="InterPro" id="IPR029044">
    <property type="entry name" value="Nucleotide-diphossugar_trans"/>
</dbReference>
<dbReference type="PANTHER" id="PTHR48090:SF3">
    <property type="entry name" value="UNDECAPRENYL-PHOSPHATE 4-DEOXY-4-FORMAMIDO-L-ARABINOSE TRANSFERASE"/>
    <property type="match status" value="1"/>
</dbReference>
<dbReference type="GO" id="GO:0099621">
    <property type="term" value="F:undecaprenyl-phosphate 4-deoxy-4-formamido-L-arabinose transferase activity"/>
    <property type="evidence" value="ECO:0007669"/>
    <property type="project" value="TreeGrafter"/>
</dbReference>
<dbReference type="InterPro" id="IPR001173">
    <property type="entry name" value="Glyco_trans_2-like"/>
</dbReference>
<accession>A0A919U1G1</accession>
<keyword evidence="11" id="KW-1185">Reference proteome</keyword>
<keyword evidence="3" id="KW-0328">Glycosyltransferase</keyword>
<dbReference type="Gene3D" id="3.90.550.10">
    <property type="entry name" value="Spore Coat Polysaccharide Biosynthesis Protein SpsA, Chain A"/>
    <property type="match status" value="1"/>
</dbReference>
<evidence type="ECO:0000313" key="11">
    <source>
        <dbReference type="Proteomes" id="UP000632740"/>
    </source>
</evidence>
<evidence type="ECO:0000256" key="2">
    <source>
        <dbReference type="ARBA" id="ARBA00022475"/>
    </source>
</evidence>
<organism evidence="10 11">
    <name type="scientific">Cellulomonas chitinilytica</name>
    <dbReference type="NCBI Taxonomy" id="398759"/>
    <lineage>
        <taxon>Bacteria</taxon>
        <taxon>Bacillati</taxon>
        <taxon>Actinomycetota</taxon>
        <taxon>Actinomycetes</taxon>
        <taxon>Micrococcales</taxon>
        <taxon>Cellulomonadaceae</taxon>
        <taxon>Cellulomonas</taxon>
    </lineage>
</organism>
<evidence type="ECO:0000256" key="4">
    <source>
        <dbReference type="ARBA" id="ARBA00022679"/>
    </source>
</evidence>
<feature type="domain" description="Glycosyltransferase 2-like" evidence="9">
    <location>
        <begin position="12"/>
        <end position="180"/>
    </location>
</feature>
<comment type="caution">
    <text evidence="10">The sequence shown here is derived from an EMBL/GenBank/DDBJ whole genome shotgun (WGS) entry which is preliminary data.</text>
</comment>
<keyword evidence="6" id="KW-0448">Lipopolysaccharide biosynthesis</keyword>
<dbReference type="PANTHER" id="PTHR48090">
    <property type="entry name" value="UNDECAPRENYL-PHOSPHATE 4-DEOXY-4-FORMAMIDO-L-ARABINOSE TRANSFERASE-RELATED"/>
    <property type="match status" value="1"/>
</dbReference>
<keyword evidence="4" id="KW-0808">Transferase</keyword>
<reference evidence="10" key="1">
    <citation type="submission" date="2021-01" db="EMBL/GenBank/DDBJ databases">
        <title>Whole genome shotgun sequence of Cellulomonas chitinilytica NBRC 110799.</title>
        <authorList>
            <person name="Komaki H."/>
            <person name="Tamura T."/>
        </authorList>
    </citation>
    <scope>NUCLEOTIDE SEQUENCE</scope>
    <source>
        <strain evidence="10">NBRC 110799</strain>
    </source>
</reference>